<organism evidence="2 3">
    <name type="scientific">Cannabis sativa</name>
    <name type="common">Hemp</name>
    <name type="synonym">Marijuana</name>
    <dbReference type="NCBI Taxonomy" id="3483"/>
    <lineage>
        <taxon>Eukaryota</taxon>
        <taxon>Viridiplantae</taxon>
        <taxon>Streptophyta</taxon>
        <taxon>Embryophyta</taxon>
        <taxon>Tracheophyta</taxon>
        <taxon>Spermatophyta</taxon>
        <taxon>Magnoliopsida</taxon>
        <taxon>eudicotyledons</taxon>
        <taxon>Gunneridae</taxon>
        <taxon>Pentapetalae</taxon>
        <taxon>rosids</taxon>
        <taxon>fabids</taxon>
        <taxon>Rosales</taxon>
        <taxon>Cannabaceae</taxon>
        <taxon>Cannabis</taxon>
    </lineage>
</organism>
<evidence type="ECO:0000256" key="1">
    <source>
        <dbReference type="SAM" id="Phobius"/>
    </source>
</evidence>
<reference evidence="2" key="2">
    <citation type="submission" date="2021-03" db="UniProtKB">
        <authorList>
            <consortium name="EnsemblPlants"/>
        </authorList>
    </citation>
    <scope>IDENTIFICATION</scope>
</reference>
<dbReference type="EMBL" id="UZAU01000606">
    <property type="status" value="NOT_ANNOTATED_CDS"/>
    <property type="molecule type" value="Genomic_DNA"/>
</dbReference>
<evidence type="ECO:0000313" key="3">
    <source>
        <dbReference type="Proteomes" id="UP000596661"/>
    </source>
</evidence>
<keyword evidence="1" id="KW-0472">Membrane</keyword>
<proteinExistence type="predicted"/>
<accession>A0A803R646</accession>
<name>A0A803R646_CANSA</name>
<evidence type="ECO:0000313" key="2">
    <source>
        <dbReference type="EnsemblPlants" id="cds.novel_model_5546_5bd9a17a"/>
    </source>
</evidence>
<reference evidence="2" key="1">
    <citation type="submission" date="2018-11" db="EMBL/GenBank/DDBJ databases">
        <authorList>
            <person name="Grassa J C."/>
        </authorList>
    </citation>
    <scope>NUCLEOTIDE SEQUENCE [LARGE SCALE GENOMIC DNA]</scope>
</reference>
<dbReference type="EnsemblPlants" id="novel_model_5546_5bd9a17a">
    <property type="protein sequence ID" value="cds.novel_model_5546_5bd9a17a"/>
    <property type="gene ID" value="novel_gene_2864_5bd9a17a"/>
</dbReference>
<feature type="transmembrane region" description="Helical" evidence="1">
    <location>
        <begin position="6"/>
        <end position="24"/>
    </location>
</feature>
<dbReference type="Gramene" id="novel_model_5546_5bd9a17a">
    <property type="protein sequence ID" value="cds.novel_model_5546_5bd9a17a"/>
    <property type="gene ID" value="novel_gene_2864_5bd9a17a"/>
</dbReference>
<keyword evidence="1" id="KW-1133">Transmembrane helix</keyword>
<keyword evidence="3" id="KW-1185">Reference proteome</keyword>
<sequence length="75" mass="9042">MEADVWYPEATLIPSIIVAILAMARDVTRRPLRLILRGYWFSFIKHDSRTPRRRFDVKNRSFKAPNKNCHFWLHD</sequence>
<keyword evidence="1" id="KW-0812">Transmembrane</keyword>
<dbReference type="AlphaFoldDB" id="A0A803R646"/>
<protein>
    <submittedName>
        <fullName evidence="2">Uncharacterized protein</fullName>
    </submittedName>
</protein>
<dbReference type="Proteomes" id="UP000596661">
    <property type="component" value="Chromosome 6"/>
</dbReference>